<dbReference type="AlphaFoldDB" id="D0LNY6"/>
<dbReference type="EMBL" id="CP001804">
    <property type="protein sequence ID" value="ACY18812.1"/>
    <property type="molecule type" value="Genomic_DNA"/>
</dbReference>
<proteinExistence type="predicted"/>
<dbReference type="SMART" id="SM00849">
    <property type="entry name" value="Lactamase_B"/>
    <property type="match status" value="1"/>
</dbReference>
<evidence type="ECO:0000313" key="2">
    <source>
        <dbReference type="EMBL" id="ACY18812.1"/>
    </source>
</evidence>
<dbReference type="PANTHER" id="PTHR42663">
    <property type="entry name" value="HYDROLASE C777.06C-RELATED-RELATED"/>
    <property type="match status" value="1"/>
</dbReference>
<dbReference type="RefSeq" id="WP_012831404.1">
    <property type="nucleotide sequence ID" value="NC_013440.1"/>
</dbReference>
<dbReference type="Proteomes" id="UP000001880">
    <property type="component" value="Chromosome"/>
</dbReference>
<dbReference type="STRING" id="502025.Hoch_6342"/>
<organism evidence="2 3">
    <name type="scientific">Haliangium ochraceum (strain DSM 14365 / JCM 11303 / SMP-2)</name>
    <dbReference type="NCBI Taxonomy" id="502025"/>
    <lineage>
        <taxon>Bacteria</taxon>
        <taxon>Pseudomonadati</taxon>
        <taxon>Myxococcota</taxon>
        <taxon>Polyangia</taxon>
        <taxon>Haliangiales</taxon>
        <taxon>Kofleriaceae</taxon>
        <taxon>Haliangium</taxon>
    </lineage>
</organism>
<evidence type="ECO:0000259" key="1">
    <source>
        <dbReference type="SMART" id="SM00849"/>
    </source>
</evidence>
<dbReference type="OrthoDB" id="9803916at2"/>
<reference evidence="2 3" key="1">
    <citation type="journal article" date="2010" name="Stand. Genomic Sci.">
        <title>Complete genome sequence of Haliangium ochraceum type strain (SMP-2).</title>
        <authorList>
            <consortium name="US DOE Joint Genome Institute (JGI-PGF)"/>
            <person name="Ivanova N."/>
            <person name="Daum C."/>
            <person name="Lang E."/>
            <person name="Abt B."/>
            <person name="Kopitz M."/>
            <person name="Saunders E."/>
            <person name="Lapidus A."/>
            <person name="Lucas S."/>
            <person name="Glavina Del Rio T."/>
            <person name="Nolan M."/>
            <person name="Tice H."/>
            <person name="Copeland A."/>
            <person name="Cheng J.F."/>
            <person name="Chen F."/>
            <person name="Bruce D."/>
            <person name="Goodwin L."/>
            <person name="Pitluck S."/>
            <person name="Mavromatis K."/>
            <person name="Pati A."/>
            <person name="Mikhailova N."/>
            <person name="Chen A."/>
            <person name="Palaniappan K."/>
            <person name="Land M."/>
            <person name="Hauser L."/>
            <person name="Chang Y.J."/>
            <person name="Jeffries C.D."/>
            <person name="Detter J.C."/>
            <person name="Brettin T."/>
            <person name="Rohde M."/>
            <person name="Goker M."/>
            <person name="Bristow J."/>
            <person name="Markowitz V."/>
            <person name="Eisen J.A."/>
            <person name="Hugenholtz P."/>
            <person name="Kyrpides N.C."/>
            <person name="Klenk H.P."/>
        </authorList>
    </citation>
    <scope>NUCLEOTIDE SEQUENCE [LARGE SCALE GENOMIC DNA]</scope>
    <source>
        <strain evidence="3">DSM 14365 / CIP 107738 / JCM 11303 / AJ 13395 / SMP-2</strain>
    </source>
</reference>
<dbReference type="Gene3D" id="3.60.15.10">
    <property type="entry name" value="Ribonuclease Z/Hydroxyacylglutathione hydrolase-like"/>
    <property type="match status" value="1"/>
</dbReference>
<name>D0LNY6_HALO1</name>
<dbReference type="Pfam" id="PF12706">
    <property type="entry name" value="Lactamase_B_2"/>
    <property type="match status" value="1"/>
</dbReference>
<dbReference type="eggNOG" id="COG1235">
    <property type="taxonomic scope" value="Bacteria"/>
</dbReference>
<gene>
    <name evidence="2" type="ordered locus">Hoch_6342</name>
</gene>
<dbReference type="KEGG" id="hoh:Hoch_6342"/>
<dbReference type="SUPFAM" id="SSF56281">
    <property type="entry name" value="Metallo-hydrolase/oxidoreductase"/>
    <property type="match status" value="1"/>
</dbReference>
<protein>
    <submittedName>
        <fullName evidence="2">Beta-lactamase domain protein</fullName>
    </submittedName>
</protein>
<sequence length="284" mass="30438">MRLRFWGVRGSFAACGEGFLRYGGNTSAVELVADSGRRVLVDLGTGATVLARSLMACEFGGGEGELPILLSHTHLDHIQGFPFFTPFFVRGNKIRIIGAEPTDATLVEILQSKLNPHYSPLYGLENLAAGVSVESVEPGQHIDITGFDVRCAAVPHGNISTLAYRIEADGVSVVYMSDVEHPDGVPYGPAVELARSADLLIHDAMFSDEQYPHHRGGGHSSVSMAIATAERAEVGRLALYHHNPDASDDTLDAMVAAAQQRSRVPLFAAAEGQPLTITPAQPRR</sequence>
<dbReference type="HOGENOM" id="CLU_031317_1_0_7"/>
<keyword evidence="3" id="KW-1185">Reference proteome</keyword>
<dbReference type="InterPro" id="IPR036866">
    <property type="entry name" value="RibonucZ/Hydroxyglut_hydro"/>
</dbReference>
<accession>D0LNY6</accession>
<evidence type="ECO:0000313" key="3">
    <source>
        <dbReference type="Proteomes" id="UP000001880"/>
    </source>
</evidence>
<feature type="domain" description="Metallo-beta-lactamase" evidence="1">
    <location>
        <begin position="26"/>
        <end position="214"/>
    </location>
</feature>
<dbReference type="CDD" id="cd07715">
    <property type="entry name" value="TaR3-like_MBL-fold"/>
    <property type="match status" value="1"/>
</dbReference>
<dbReference type="InterPro" id="IPR001279">
    <property type="entry name" value="Metallo-B-lactamas"/>
</dbReference>
<dbReference type="PANTHER" id="PTHR42663:SF4">
    <property type="entry name" value="SLL1036 PROTEIN"/>
    <property type="match status" value="1"/>
</dbReference>